<dbReference type="AlphaFoldDB" id="A0A9D3W8P3"/>
<evidence type="ECO:0000313" key="1">
    <source>
        <dbReference type="EMBL" id="KAH1114170.1"/>
    </source>
</evidence>
<reference evidence="1 2" key="1">
    <citation type="journal article" date="2021" name="Plant Biotechnol. J.">
        <title>Multi-omics assisted identification of the key and species-specific regulatory components of drought-tolerant mechanisms in Gossypium stocksii.</title>
        <authorList>
            <person name="Yu D."/>
            <person name="Ke L."/>
            <person name="Zhang D."/>
            <person name="Wu Y."/>
            <person name="Sun Y."/>
            <person name="Mei J."/>
            <person name="Sun J."/>
            <person name="Sun Y."/>
        </authorList>
    </citation>
    <scope>NUCLEOTIDE SEQUENCE [LARGE SCALE GENOMIC DNA]</scope>
    <source>
        <strain evidence="2">cv. E1</strain>
        <tissue evidence="1">Leaf</tissue>
    </source>
</reference>
<comment type="caution">
    <text evidence="1">The sequence shown here is derived from an EMBL/GenBank/DDBJ whole genome shotgun (WGS) entry which is preliminary data.</text>
</comment>
<proteinExistence type="predicted"/>
<organism evidence="1 2">
    <name type="scientific">Gossypium stocksii</name>
    <dbReference type="NCBI Taxonomy" id="47602"/>
    <lineage>
        <taxon>Eukaryota</taxon>
        <taxon>Viridiplantae</taxon>
        <taxon>Streptophyta</taxon>
        <taxon>Embryophyta</taxon>
        <taxon>Tracheophyta</taxon>
        <taxon>Spermatophyta</taxon>
        <taxon>Magnoliopsida</taxon>
        <taxon>eudicotyledons</taxon>
        <taxon>Gunneridae</taxon>
        <taxon>Pentapetalae</taxon>
        <taxon>rosids</taxon>
        <taxon>malvids</taxon>
        <taxon>Malvales</taxon>
        <taxon>Malvaceae</taxon>
        <taxon>Malvoideae</taxon>
        <taxon>Gossypium</taxon>
    </lineage>
</organism>
<protein>
    <submittedName>
        <fullName evidence="1">Uncharacterized protein</fullName>
    </submittedName>
</protein>
<keyword evidence="2" id="KW-1185">Reference proteome</keyword>
<dbReference type="Proteomes" id="UP000828251">
    <property type="component" value="Unassembled WGS sequence"/>
</dbReference>
<sequence length="109" mass="12175">MEPLPPKHILWKSGSRVILLCTVTGGRLRRGLNDSHYVVIDWSITGDLADTPVDVGGLLGGQQLRCWSEGDVPFRVTTVVIIKQLINNYNRYHIDPSLTSIPIEHLLFA</sequence>
<dbReference type="EMBL" id="JAIQCV010000003">
    <property type="protein sequence ID" value="KAH1114170.1"/>
    <property type="molecule type" value="Genomic_DNA"/>
</dbReference>
<accession>A0A9D3W8P3</accession>
<evidence type="ECO:0000313" key="2">
    <source>
        <dbReference type="Proteomes" id="UP000828251"/>
    </source>
</evidence>
<gene>
    <name evidence="1" type="ORF">J1N35_007548</name>
</gene>
<name>A0A9D3W8P3_9ROSI</name>